<evidence type="ECO:0000256" key="2">
    <source>
        <dbReference type="ARBA" id="ARBA00022448"/>
    </source>
</evidence>
<dbReference type="PANTHER" id="PTHR30069:SF40">
    <property type="entry name" value="TONB-DEPENDENT RECEPTOR NMB0964-RELATED"/>
    <property type="match status" value="1"/>
</dbReference>
<protein>
    <submittedName>
        <fullName evidence="12">TonB-dependent receptor</fullName>
    </submittedName>
</protein>
<evidence type="ECO:0000256" key="7">
    <source>
        <dbReference type="ARBA" id="ARBA00023237"/>
    </source>
</evidence>
<proteinExistence type="inferred from homology"/>
<dbReference type="Pfam" id="PF13715">
    <property type="entry name" value="CarbopepD_reg_2"/>
    <property type="match status" value="1"/>
</dbReference>
<evidence type="ECO:0000313" key="12">
    <source>
        <dbReference type="EMBL" id="MFD1002548.1"/>
    </source>
</evidence>
<evidence type="ECO:0000313" key="13">
    <source>
        <dbReference type="Proteomes" id="UP001597112"/>
    </source>
</evidence>
<evidence type="ECO:0000256" key="5">
    <source>
        <dbReference type="ARBA" id="ARBA00023077"/>
    </source>
</evidence>
<accession>A0ABW3K8V7</accession>
<keyword evidence="13" id="KW-1185">Reference proteome</keyword>
<evidence type="ECO:0000256" key="3">
    <source>
        <dbReference type="ARBA" id="ARBA00022452"/>
    </source>
</evidence>
<comment type="similarity">
    <text evidence="8 9">Belongs to the TonB-dependent receptor family.</text>
</comment>
<evidence type="ECO:0000259" key="10">
    <source>
        <dbReference type="Pfam" id="PF00593"/>
    </source>
</evidence>
<evidence type="ECO:0000256" key="6">
    <source>
        <dbReference type="ARBA" id="ARBA00023136"/>
    </source>
</evidence>
<keyword evidence="7 8" id="KW-0998">Cell outer membrane</keyword>
<evidence type="ECO:0000256" key="9">
    <source>
        <dbReference type="RuleBase" id="RU003357"/>
    </source>
</evidence>
<sequence length="798" mass="88310">MLQILKITVFAIGSLLVIRGVAQSQPCNLSLRGTVKDKDGTSLIGAAIWIESLQKGSSVDADGTFLVENLCAGKYTITVKFVGYTDKTIGIDIPASDPVKIILDQSVQLLHEVVVEGAHAEQHGISQSVSALSSEQLDANTGKSLGELVRQLPGVSSLNTGPAIFKPVIQGLHSHRILILNNGIRQEGQQWGIEHAPEIDPFIASEIEVVKGAETVRYGADAVGGVIIVNAPELSYTNKLKGEVNIGAMSNGRLGVFSGTVEGGFKGTQNWGWRLQGTAKKGGDFHAPNYNLSNTGVREYDFSGTLGYKKNDQQLEIYFSSFNTQIGILRSAHTGNIADLQSSIENERPWYIADFTYDINNPRQKINHQLLKIKASKNLKGLGKLNILYGGQYNKRKEFDIRRGGRSDIPALSLDLLSNVIDASLEHSLGSSWSGSVGVNGTFRNNNNEAGTGIVPLIPDYDLYAGGIFIIEKLRKEDWVLELGGRFDHQYLKVLTFNRQNELIKPTFNFNYFSGSAGVSYFFSDKSRFISNIGISSRPPHISELYSQGLHHGTASIEEGLMLQNGDWSNDLSQVKKEVSKKWSNTFQHTGENVSFEVTGFINLIDNYIYLQPTETRLTIRGYFPVFKYKQTDALLAGGDASVNAGITKRLSYTGKFSYLYARDVTKDDKLPLIPPTQLESTLRYAFNNIGNFKNIYIAVSIPVTLKQYRAPLTVYPEDVPNYTDDRNFDFMSAPGAYALLNVEIGGKIPVSKHDLSITLSGENLLNTSYRNYMNRLRYYADDLGRNVMLRLKYNFTN</sequence>
<dbReference type="InterPro" id="IPR008969">
    <property type="entry name" value="CarboxyPept-like_regulatory"/>
</dbReference>
<feature type="domain" description="TonB-dependent receptor-like beta-barrel" evidence="10">
    <location>
        <begin position="299"/>
        <end position="765"/>
    </location>
</feature>
<evidence type="ECO:0000256" key="4">
    <source>
        <dbReference type="ARBA" id="ARBA00022692"/>
    </source>
</evidence>
<keyword evidence="6 8" id="KW-0472">Membrane</keyword>
<evidence type="ECO:0000256" key="8">
    <source>
        <dbReference type="PROSITE-ProRule" id="PRU01360"/>
    </source>
</evidence>
<dbReference type="InterPro" id="IPR039426">
    <property type="entry name" value="TonB-dep_rcpt-like"/>
</dbReference>
<dbReference type="InterPro" id="IPR012910">
    <property type="entry name" value="Plug_dom"/>
</dbReference>
<keyword evidence="5 9" id="KW-0798">TonB box</keyword>
<dbReference type="PROSITE" id="PS52016">
    <property type="entry name" value="TONB_DEPENDENT_REC_3"/>
    <property type="match status" value="1"/>
</dbReference>
<dbReference type="PANTHER" id="PTHR30069">
    <property type="entry name" value="TONB-DEPENDENT OUTER MEMBRANE RECEPTOR"/>
    <property type="match status" value="1"/>
</dbReference>
<organism evidence="12 13">
    <name type="scientific">Ohtaekwangia kribbensis</name>
    <dbReference type="NCBI Taxonomy" id="688913"/>
    <lineage>
        <taxon>Bacteria</taxon>
        <taxon>Pseudomonadati</taxon>
        <taxon>Bacteroidota</taxon>
        <taxon>Cytophagia</taxon>
        <taxon>Cytophagales</taxon>
        <taxon>Fulvivirgaceae</taxon>
        <taxon>Ohtaekwangia</taxon>
    </lineage>
</organism>
<evidence type="ECO:0000259" key="11">
    <source>
        <dbReference type="Pfam" id="PF07715"/>
    </source>
</evidence>
<dbReference type="InterPro" id="IPR036942">
    <property type="entry name" value="Beta-barrel_TonB_sf"/>
</dbReference>
<keyword evidence="2 8" id="KW-0813">Transport</keyword>
<gene>
    <name evidence="12" type="ORF">ACFQ21_24700</name>
</gene>
<evidence type="ECO:0000256" key="1">
    <source>
        <dbReference type="ARBA" id="ARBA00004571"/>
    </source>
</evidence>
<dbReference type="Gene3D" id="2.170.130.10">
    <property type="entry name" value="TonB-dependent receptor, plug domain"/>
    <property type="match status" value="1"/>
</dbReference>
<dbReference type="Gene3D" id="2.40.170.20">
    <property type="entry name" value="TonB-dependent receptor, beta-barrel domain"/>
    <property type="match status" value="1"/>
</dbReference>
<feature type="domain" description="TonB-dependent receptor plug" evidence="11">
    <location>
        <begin position="125"/>
        <end position="226"/>
    </location>
</feature>
<dbReference type="InterPro" id="IPR037066">
    <property type="entry name" value="Plug_dom_sf"/>
</dbReference>
<dbReference type="EMBL" id="JBHTKA010000008">
    <property type="protein sequence ID" value="MFD1002548.1"/>
    <property type="molecule type" value="Genomic_DNA"/>
</dbReference>
<name>A0ABW3K8V7_9BACT</name>
<reference evidence="13" key="1">
    <citation type="journal article" date="2019" name="Int. J. Syst. Evol. Microbiol.">
        <title>The Global Catalogue of Microorganisms (GCM) 10K type strain sequencing project: providing services to taxonomists for standard genome sequencing and annotation.</title>
        <authorList>
            <consortium name="The Broad Institute Genomics Platform"/>
            <consortium name="The Broad Institute Genome Sequencing Center for Infectious Disease"/>
            <person name="Wu L."/>
            <person name="Ma J."/>
        </authorList>
    </citation>
    <scope>NUCLEOTIDE SEQUENCE [LARGE SCALE GENOMIC DNA]</scope>
    <source>
        <strain evidence="13">CCUG 58938</strain>
    </source>
</reference>
<dbReference type="Proteomes" id="UP001597112">
    <property type="component" value="Unassembled WGS sequence"/>
</dbReference>
<comment type="caution">
    <text evidence="12">The sequence shown here is derived from an EMBL/GenBank/DDBJ whole genome shotgun (WGS) entry which is preliminary data.</text>
</comment>
<dbReference type="RefSeq" id="WP_377583806.1">
    <property type="nucleotide sequence ID" value="NZ_JBHTKA010000008.1"/>
</dbReference>
<dbReference type="InterPro" id="IPR000531">
    <property type="entry name" value="Beta-barrel_TonB"/>
</dbReference>
<dbReference type="SUPFAM" id="SSF49464">
    <property type="entry name" value="Carboxypeptidase regulatory domain-like"/>
    <property type="match status" value="1"/>
</dbReference>
<dbReference type="Pfam" id="PF07715">
    <property type="entry name" value="Plug"/>
    <property type="match status" value="1"/>
</dbReference>
<dbReference type="Gene3D" id="2.60.40.1120">
    <property type="entry name" value="Carboxypeptidase-like, regulatory domain"/>
    <property type="match status" value="1"/>
</dbReference>
<keyword evidence="4 8" id="KW-0812">Transmembrane</keyword>
<keyword evidence="3 8" id="KW-1134">Transmembrane beta strand</keyword>
<dbReference type="SUPFAM" id="SSF56935">
    <property type="entry name" value="Porins"/>
    <property type="match status" value="1"/>
</dbReference>
<keyword evidence="12" id="KW-0675">Receptor</keyword>
<comment type="subcellular location">
    <subcellularLocation>
        <location evidence="1 8">Cell outer membrane</location>
        <topology evidence="1 8">Multi-pass membrane protein</topology>
    </subcellularLocation>
</comment>
<dbReference type="Pfam" id="PF00593">
    <property type="entry name" value="TonB_dep_Rec_b-barrel"/>
    <property type="match status" value="1"/>
</dbReference>